<evidence type="ECO:0000313" key="2">
    <source>
        <dbReference type="Proteomes" id="UP000553888"/>
    </source>
</evidence>
<protein>
    <submittedName>
        <fullName evidence="1">Uncharacterized protein</fullName>
    </submittedName>
</protein>
<sequence>MTTNDEATTVAPATTVFDVSEFARTAKGYHRDEIDLSEFEEHGLEPDVARLVRVLRDLERSTMARMRNLLVTATHKDARVTAFLSTWAYEKFWLADALDAVLEASRAEEDLPADEGHHRLTASERRDRRGTIRRAISANFAGPQIVAAHVTAGLADEWITQAAYRRLSTIAGTLSSVVDTALQVKDRHLRFFQEEAERRLAASPKARRLSRKELLGTAWPIGAVERPAEERSFFERIVFGGAEGREEARGIGALISALPGMTAVGSSIEAKLVP</sequence>
<dbReference type="InterPro" id="IPR009078">
    <property type="entry name" value="Ferritin-like_SF"/>
</dbReference>
<accession>A0A852YIL6</accession>
<dbReference type="RefSeq" id="WP_179564414.1">
    <property type="nucleotide sequence ID" value="NZ_JACBZY010000001.1"/>
</dbReference>
<comment type="caution">
    <text evidence="1">The sequence shown here is derived from an EMBL/GenBank/DDBJ whole genome shotgun (WGS) entry which is preliminary data.</text>
</comment>
<gene>
    <name evidence="1" type="ORF">BJ979_000245</name>
</gene>
<dbReference type="EMBL" id="JACBZY010000001">
    <property type="protein sequence ID" value="NYG97619.1"/>
    <property type="molecule type" value="Genomic_DNA"/>
</dbReference>
<proteinExistence type="predicted"/>
<dbReference type="AlphaFoldDB" id="A0A852YIL6"/>
<dbReference type="GO" id="GO:0016491">
    <property type="term" value="F:oxidoreductase activity"/>
    <property type="evidence" value="ECO:0007669"/>
    <property type="project" value="InterPro"/>
</dbReference>
<evidence type="ECO:0000313" key="1">
    <source>
        <dbReference type="EMBL" id="NYG97619.1"/>
    </source>
</evidence>
<keyword evidence="2" id="KW-1185">Reference proteome</keyword>
<name>A0A852YIL6_9MICO</name>
<dbReference type="InterPro" id="IPR012348">
    <property type="entry name" value="RNR-like"/>
</dbReference>
<dbReference type="Gene3D" id="1.10.620.20">
    <property type="entry name" value="Ribonucleotide Reductase, subunit A"/>
    <property type="match status" value="1"/>
</dbReference>
<reference evidence="1 2" key="1">
    <citation type="submission" date="2020-07" db="EMBL/GenBank/DDBJ databases">
        <title>Sequencing the genomes of 1000 actinobacteria strains.</title>
        <authorList>
            <person name="Klenk H.-P."/>
        </authorList>
    </citation>
    <scope>NUCLEOTIDE SEQUENCE [LARGE SCALE GENOMIC DNA]</scope>
    <source>
        <strain evidence="1 2">DSM 23141</strain>
    </source>
</reference>
<dbReference type="Proteomes" id="UP000553888">
    <property type="component" value="Unassembled WGS sequence"/>
</dbReference>
<organism evidence="1 2">
    <name type="scientific">Schumannella luteola</name>
    <dbReference type="NCBI Taxonomy" id="472059"/>
    <lineage>
        <taxon>Bacteria</taxon>
        <taxon>Bacillati</taxon>
        <taxon>Actinomycetota</taxon>
        <taxon>Actinomycetes</taxon>
        <taxon>Micrococcales</taxon>
        <taxon>Microbacteriaceae</taxon>
        <taxon>Schumannella</taxon>
    </lineage>
</organism>
<dbReference type="SUPFAM" id="SSF47240">
    <property type="entry name" value="Ferritin-like"/>
    <property type="match status" value="1"/>
</dbReference>